<dbReference type="Pfam" id="PF08544">
    <property type="entry name" value="GHMP_kinases_C"/>
    <property type="match status" value="1"/>
</dbReference>
<dbReference type="Proteomes" id="UP000267341">
    <property type="component" value="Unassembled WGS sequence"/>
</dbReference>
<keyword evidence="2 11" id="KW-0963">Cytoplasm</keyword>
<dbReference type="HAMAP" id="MF_00246">
    <property type="entry name" value="Galactokinase"/>
    <property type="match status" value="1"/>
</dbReference>
<keyword evidence="4 11" id="KW-0479">Metal-binding</keyword>
<dbReference type="PRINTS" id="PR00959">
    <property type="entry name" value="MEVGALKINASE"/>
</dbReference>
<evidence type="ECO:0000259" key="13">
    <source>
        <dbReference type="Pfam" id="PF00288"/>
    </source>
</evidence>
<evidence type="ECO:0000313" key="18">
    <source>
        <dbReference type="Proteomes" id="UP000251313"/>
    </source>
</evidence>
<comment type="function">
    <text evidence="11">Catalyzes the transfer of the gamma-phosphate of ATP to D-galactose to form alpha-D-galactose-1-phosphate (Gal-1-P).</text>
</comment>
<keyword evidence="3 11" id="KW-0808">Transferase</keyword>
<feature type="active site" description="Proton acceptor" evidence="11">
    <location>
        <position position="174"/>
    </location>
</feature>
<comment type="caution">
    <text evidence="17">The sequence shown here is derived from an EMBL/GenBank/DDBJ whole genome shotgun (WGS) entry which is preliminary data.</text>
</comment>
<gene>
    <name evidence="11 17" type="primary">galK</name>
    <name evidence="16" type="ORF">C7387_2090</name>
    <name evidence="17" type="ORF">NCTC11967_00180</name>
</gene>
<dbReference type="Gene3D" id="3.30.230.10">
    <property type="match status" value="1"/>
</dbReference>
<comment type="subcellular location">
    <subcellularLocation>
        <location evidence="11">Cytoplasm</location>
    </subcellularLocation>
</comment>
<name>A0AB38FQ90_9ENTR</name>
<dbReference type="InterPro" id="IPR019741">
    <property type="entry name" value="Galactokinase_CS"/>
</dbReference>
<evidence type="ECO:0000313" key="19">
    <source>
        <dbReference type="Proteomes" id="UP000267341"/>
    </source>
</evidence>
<comment type="catalytic activity">
    <reaction evidence="11">
        <text>alpha-D-galactose + ATP = alpha-D-galactose 1-phosphate + ADP + H(+)</text>
        <dbReference type="Rhea" id="RHEA:13553"/>
        <dbReference type="ChEBI" id="CHEBI:15378"/>
        <dbReference type="ChEBI" id="CHEBI:28061"/>
        <dbReference type="ChEBI" id="CHEBI:30616"/>
        <dbReference type="ChEBI" id="CHEBI:58336"/>
        <dbReference type="ChEBI" id="CHEBI:456216"/>
        <dbReference type="EC" id="2.7.1.6"/>
    </reaction>
</comment>
<keyword evidence="19" id="KW-1185">Reference proteome</keyword>
<dbReference type="GeneID" id="66904113"/>
<dbReference type="InterPro" id="IPR014721">
    <property type="entry name" value="Ribsml_uS5_D2-typ_fold_subgr"/>
</dbReference>
<dbReference type="AlphaFoldDB" id="A0AB38FQ90"/>
<protein>
    <recommendedName>
        <fullName evidence="11 12">Galactokinase</fullName>
        <ecNumber evidence="11 12">2.7.1.6</ecNumber>
    </recommendedName>
    <alternativeName>
        <fullName evidence="11">Galactose kinase</fullName>
    </alternativeName>
</protein>
<comment type="caution">
    <text evidence="11">Lacks conserved residue(s) required for the propagation of feature annotation.</text>
</comment>
<dbReference type="InterPro" id="IPR006203">
    <property type="entry name" value="GHMP_knse_ATP-bd_CS"/>
</dbReference>
<dbReference type="NCBIfam" id="NF003472">
    <property type="entry name" value="PRK05101.1"/>
    <property type="match status" value="1"/>
</dbReference>
<feature type="site" description="Transition state stabilizer" evidence="11">
    <location>
        <position position="28"/>
    </location>
</feature>
<dbReference type="PANTHER" id="PTHR10457:SF7">
    <property type="entry name" value="GALACTOKINASE-RELATED"/>
    <property type="match status" value="1"/>
</dbReference>
<dbReference type="SUPFAM" id="SSF55060">
    <property type="entry name" value="GHMP Kinase, C-terminal domain"/>
    <property type="match status" value="1"/>
</dbReference>
<dbReference type="RefSeq" id="WP_006819094.1">
    <property type="nucleotide sequence ID" value="NZ_CABKQJ010000016.1"/>
</dbReference>
<evidence type="ECO:0000259" key="15">
    <source>
        <dbReference type="Pfam" id="PF10509"/>
    </source>
</evidence>
<evidence type="ECO:0000256" key="3">
    <source>
        <dbReference type="ARBA" id="ARBA00022679"/>
    </source>
</evidence>
<dbReference type="Proteomes" id="UP000251313">
    <property type="component" value="Unassembled WGS sequence"/>
</dbReference>
<comment type="similarity">
    <text evidence="1 11">Belongs to the GHMP kinase family. GalK subfamily.</text>
</comment>
<evidence type="ECO:0000313" key="16">
    <source>
        <dbReference type="EMBL" id="RKR65363.1"/>
    </source>
</evidence>
<comment type="pathway">
    <text evidence="11">Carbohydrate metabolism; galactose metabolism.</text>
</comment>
<dbReference type="InterPro" id="IPR013750">
    <property type="entry name" value="GHMP_kinase_C_dom"/>
</dbReference>
<sequence length="383" mass="41507">MSLKDKTQSLFAEIFGYPATLTIQAPGRVNLIGEHTDYNDGFVLPCAIDYQTVISSAARNDRIVRVIAADYDNQTDEFSLDKPIVAHDTQQWSNYVRGVVKHLQQRNNSFGGADLVISGNVPQGAGLSSSASLEVAVGTVFQQLYHLPLDGTQIALNGQEAENQFVGCNCGIMDQLISALGKKDHALLIDCRSLGSKAVSMPEGVAVVIINSNFKRTLVGSEYNTRRQQCETGARFFQQPALRDVTLEQFNAVAHELDPLVAKRVRHILTENARTVEAATALEKGDLKRMGVLMAESHASMRDDFEITVPQIDTLVEIVKAAIGDRGGVRMTGGGFGGCVVALVPETMVDTVQKAVAEQYEAKTGIKETFYVCKPSQGAGRAE</sequence>
<dbReference type="EC" id="2.7.1.6" evidence="11 12"/>
<evidence type="ECO:0000256" key="11">
    <source>
        <dbReference type="HAMAP-Rule" id="MF_00246"/>
    </source>
</evidence>
<evidence type="ECO:0000256" key="5">
    <source>
        <dbReference type="ARBA" id="ARBA00022741"/>
    </source>
</evidence>
<keyword evidence="7 11" id="KW-0067">ATP-binding</keyword>
<dbReference type="InterPro" id="IPR000705">
    <property type="entry name" value="Galactokinase"/>
</dbReference>
<evidence type="ECO:0000256" key="4">
    <source>
        <dbReference type="ARBA" id="ARBA00022723"/>
    </source>
</evidence>
<dbReference type="Pfam" id="PF10509">
    <property type="entry name" value="GalKase_gal_bdg"/>
    <property type="match status" value="1"/>
</dbReference>
<dbReference type="InterPro" id="IPR020568">
    <property type="entry name" value="Ribosomal_Su5_D2-typ_SF"/>
</dbReference>
<feature type="binding site" evidence="11">
    <location>
        <position position="130"/>
    </location>
    <ligand>
        <name>Mg(2+)</name>
        <dbReference type="ChEBI" id="CHEBI:18420"/>
    </ligand>
</feature>
<evidence type="ECO:0000256" key="2">
    <source>
        <dbReference type="ARBA" id="ARBA00022490"/>
    </source>
</evidence>
<keyword evidence="8 11" id="KW-0460">Magnesium</keyword>
<dbReference type="Gene3D" id="3.30.70.890">
    <property type="entry name" value="GHMP kinase, C-terminal domain"/>
    <property type="match status" value="1"/>
</dbReference>
<evidence type="ECO:0000256" key="9">
    <source>
        <dbReference type="ARBA" id="ARBA00023144"/>
    </source>
</evidence>
<keyword evidence="6 11" id="KW-0418">Kinase</keyword>
<evidence type="ECO:0000313" key="17">
    <source>
        <dbReference type="EMBL" id="SQA59817.1"/>
    </source>
</evidence>
<dbReference type="GO" id="GO:0004335">
    <property type="term" value="F:galactokinase activity"/>
    <property type="evidence" value="ECO:0007669"/>
    <property type="project" value="UniProtKB-UniRule"/>
</dbReference>
<organism evidence="17 18">
    <name type="scientific">Yokenella regensburgei</name>
    <dbReference type="NCBI Taxonomy" id="158877"/>
    <lineage>
        <taxon>Bacteria</taxon>
        <taxon>Pseudomonadati</taxon>
        <taxon>Pseudomonadota</taxon>
        <taxon>Gammaproteobacteria</taxon>
        <taxon>Enterobacterales</taxon>
        <taxon>Enterobacteriaceae</taxon>
        <taxon>Yokenella</taxon>
    </lineage>
</organism>
<dbReference type="GO" id="GO:0005829">
    <property type="term" value="C:cytosol"/>
    <property type="evidence" value="ECO:0007669"/>
    <property type="project" value="TreeGrafter"/>
</dbReference>
<evidence type="ECO:0000256" key="12">
    <source>
        <dbReference type="NCBIfam" id="TIGR00131"/>
    </source>
</evidence>
<dbReference type="InterPro" id="IPR019539">
    <property type="entry name" value="GalKase_N"/>
</dbReference>
<feature type="binding site" evidence="11">
    <location>
        <position position="223"/>
    </location>
    <ligand>
        <name>substrate</name>
    </ligand>
</feature>
<evidence type="ECO:0000256" key="8">
    <source>
        <dbReference type="ARBA" id="ARBA00022842"/>
    </source>
</evidence>
<dbReference type="GO" id="GO:0005524">
    <property type="term" value="F:ATP binding"/>
    <property type="evidence" value="ECO:0007669"/>
    <property type="project" value="UniProtKB-UniRule"/>
</dbReference>
<keyword evidence="10 11" id="KW-0119">Carbohydrate metabolism</keyword>
<feature type="binding site" evidence="11">
    <location>
        <begin position="34"/>
        <end position="37"/>
    </location>
    <ligand>
        <name>substrate</name>
    </ligand>
</feature>
<keyword evidence="9 11" id="KW-0299">Galactose metabolism</keyword>
<dbReference type="PROSITE" id="PS00627">
    <property type="entry name" value="GHMP_KINASES_ATP"/>
    <property type="match status" value="1"/>
</dbReference>
<feature type="domain" description="GHMP kinase C-terminal" evidence="14">
    <location>
        <begin position="279"/>
        <end position="361"/>
    </location>
</feature>
<dbReference type="PIRSF" id="PIRSF000530">
    <property type="entry name" value="Galactokinase"/>
    <property type="match status" value="1"/>
</dbReference>
<dbReference type="InterPro" id="IPR022963">
    <property type="entry name" value="Galactokinase_bac"/>
</dbReference>
<feature type="domain" description="GHMP kinase N-terminal" evidence="13">
    <location>
        <begin position="94"/>
        <end position="182"/>
    </location>
</feature>
<accession>A0AB38FQ90</accession>
<dbReference type="PRINTS" id="PR00473">
    <property type="entry name" value="GALCTOKINASE"/>
</dbReference>
<dbReference type="InterPro" id="IPR006206">
    <property type="entry name" value="Mevalonate/galactokinase"/>
</dbReference>
<dbReference type="EMBL" id="UAVL01000001">
    <property type="protein sequence ID" value="SQA59817.1"/>
    <property type="molecule type" value="Genomic_DNA"/>
</dbReference>
<dbReference type="InterPro" id="IPR036554">
    <property type="entry name" value="GHMP_kinase_C_sf"/>
</dbReference>
<dbReference type="FunFam" id="3.30.70.890:FF:000001">
    <property type="entry name" value="Galactokinase"/>
    <property type="match status" value="1"/>
</dbReference>
<dbReference type="PROSITE" id="PS00106">
    <property type="entry name" value="GALACTOKINASE"/>
    <property type="match status" value="1"/>
</dbReference>
<evidence type="ECO:0000256" key="10">
    <source>
        <dbReference type="ARBA" id="ARBA00023277"/>
    </source>
</evidence>
<dbReference type="EMBL" id="RBIZ01000003">
    <property type="protein sequence ID" value="RKR65363.1"/>
    <property type="molecule type" value="Genomic_DNA"/>
</dbReference>
<dbReference type="NCBIfam" id="TIGR00131">
    <property type="entry name" value="gal_kin"/>
    <property type="match status" value="1"/>
</dbReference>
<dbReference type="InterPro" id="IPR006204">
    <property type="entry name" value="GHMP_kinase_N_dom"/>
</dbReference>
<dbReference type="FunFam" id="3.30.230.10:FF:000017">
    <property type="entry name" value="Galactokinase"/>
    <property type="match status" value="1"/>
</dbReference>
<feature type="binding site" evidence="11">
    <location>
        <position position="162"/>
    </location>
    <ligand>
        <name>Mg(2+)</name>
        <dbReference type="ChEBI" id="CHEBI:18420"/>
    </ligand>
</feature>
<keyword evidence="5 11" id="KW-0547">Nucleotide-binding</keyword>
<feature type="binding site" evidence="11">
    <location>
        <begin position="124"/>
        <end position="130"/>
    </location>
    <ligand>
        <name>ATP</name>
        <dbReference type="ChEBI" id="CHEBI:30616"/>
    </ligand>
</feature>
<reference evidence="16 19" key="2">
    <citation type="submission" date="2018-10" db="EMBL/GenBank/DDBJ databases">
        <title>Genomic Encyclopedia of Type Strains, Phase IV (KMG-IV): sequencing the most valuable type-strain genomes for metagenomic binning, comparative biology and taxonomic classification.</title>
        <authorList>
            <person name="Goeker M."/>
        </authorList>
    </citation>
    <scope>NUCLEOTIDE SEQUENCE [LARGE SCALE GENOMIC DNA]</scope>
    <source>
        <strain evidence="16 19">DSM 5079</strain>
    </source>
</reference>
<dbReference type="GO" id="GO:0000287">
    <property type="term" value="F:magnesium ion binding"/>
    <property type="evidence" value="ECO:0007669"/>
    <property type="project" value="UniProtKB-UniRule"/>
</dbReference>
<dbReference type="SUPFAM" id="SSF54211">
    <property type="entry name" value="Ribosomal protein S5 domain 2-like"/>
    <property type="match status" value="1"/>
</dbReference>
<feature type="domain" description="Galactokinase N-terminal" evidence="15">
    <location>
        <begin position="10"/>
        <end position="54"/>
    </location>
</feature>
<dbReference type="PANTHER" id="PTHR10457">
    <property type="entry name" value="MEVALONATE KINASE/GALACTOKINASE"/>
    <property type="match status" value="1"/>
</dbReference>
<dbReference type="GO" id="GO:0006012">
    <property type="term" value="P:galactose metabolic process"/>
    <property type="evidence" value="ECO:0007669"/>
    <property type="project" value="UniProtKB-UniRule"/>
</dbReference>
<evidence type="ECO:0000259" key="14">
    <source>
        <dbReference type="Pfam" id="PF08544"/>
    </source>
</evidence>
<proteinExistence type="inferred from homology"/>
<reference evidence="17 18" key="1">
    <citation type="submission" date="2018-06" db="EMBL/GenBank/DDBJ databases">
        <authorList>
            <consortium name="Pathogen Informatics"/>
            <person name="Doyle S."/>
        </authorList>
    </citation>
    <scope>NUCLEOTIDE SEQUENCE [LARGE SCALE GENOMIC DNA]</scope>
    <source>
        <strain evidence="17 18">NCTC11967</strain>
    </source>
</reference>
<evidence type="ECO:0000256" key="1">
    <source>
        <dbReference type="ARBA" id="ARBA00006566"/>
    </source>
</evidence>
<evidence type="ECO:0000256" key="6">
    <source>
        <dbReference type="ARBA" id="ARBA00022777"/>
    </source>
</evidence>
<evidence type="ECO:0000256" key="7">
    <source>
        <dbReference type="ARBA" id="ARBA00022840"/>
    </source>
</evidence>
<dbReference type="Pfam" id="PF00288">
    <property type="entry name" value="GHMP_kinases_N"/>
    <property type="match status" value="1"/>
</dbReference>